<feature type="transmembrane region" description="Helical" evidence="1">
    <location>
        <begin position="268"/>
        <end position="285"/>
    </location>
</feature>
<proteinExistence type="predicted"/>
<dbReference type="GO" id="GO:0022857">
    <property type="term" value="F:transmembrane transporter activity"/>
    <property type="evidence" value="ECO:0007669"/>
    <property type="project" value="InterPro"/>
</dbReference>
<feature type="transmembrane region" description="Helical" evidence="1">
    <location>
        <begin position="167"/>
        <end position="190"/>
    </location>
</feature>
<name>A0A6J6NWQ2_9ZZZZ</name>
<feature type="transmembrane region" description="Helical" evidence="1">
    <location>
        <begin position="102"/>
        <end position="125"/>
    </location>
</feature>
<dbReference type="PANTHER" id="PTHR23542:SF1">
    <property type="entry name" value="MAJOR FACILITATOR SUPERFAMILY (MFS) PROFILE DOMAIN-CONTAINING PROTEIN"/>
    <property type="match status" value="1"/>
</dbReference>
<reference evidence="2" key="1">
    <citation type="submission" date="2020-05" db="EMBL/GenBank/DDBJ databases">
        <authorList>
            <person name="Chiriac C."/>
            <person name="Salcher M."/>
            <person name="Ghai R."/>
            <person name="Kavagutti S V."/>
        </authorList>
    </citation>
    <scope>NUCLEOTIDE SEQUENCE</scope>
</reference>
<feature type="transmembrane region" description="Helical" evidence="1">
    <location>
        <begin position="137"/>
        <end position="161"/>
    </location>
</feature>
<dbReference type="AlphaFoldDB" id="A0A6J6NWQ2"/>
<dbReference type="PANTHER" id="PTHR23542">
    <property type="match status" value="1"/>
</dbReference>
<feature type="transmembrane region" description="Helical" evidence="1">
    <location>
        <begin position="361"/>
        <end position="384"/>
    </location>
</feature>
<feature type="transmembrane region" description="Helical" evidence="1">
    <location>
        <begin position="291"/>
        <end position="315"/>
    </location>
</feature>
<keyword evidence="1" id="KW-0472">Membrane</keyword>
<dbReference type="Gene3D" id="1.20.1250.20">
    <property type="entry name" value="MFS general substrate transporter like domains"/>
    <property type="match status" value="1"/>
</dbReference>
<protein>
    <submittedName>
        <fullName evidence="2">Unannotated protein</fullName>
    </submittedName>
</protein>
<dbReference type="Pfam" id="PF07690">
    <property type="entry name" value="MFS_1"/>
    <property type="match status" value="1"/>
</dbReference>
<evidence type="ECO:0000313" key="2">
    <source>
        <dbReference type="EMBL" id="CAB4690706.1"/>
    </source>
</evidence>
<feature type="transmembrane region" description="Helical" evidence="1">
    <location>
        <begin position="45"/>
        <end position="66"/>
    </location>
</feature>
<dbReference type="EMBL" id="CAEZXL010000131">
    <property type="protein sequence ID" value="CAB4690706.1"/>
    <property type="molecule type" value="Genomic_DNA"/>
</dbReference>
<feature type="transmembrane region" description="Helical" evidence="1">
    <location>
        <begin position="211"/>
        <end position="235"/>
    </location>
</feature>
<feature type="transmembrane region" description="Helical" evidence="1">
    <location>
        <begin position="78"/>
        <end position="96"/>
    </location>
</feature>
<gene>
    <name evidence="2" type="ORF">UFOPK2373_00779</name>
</gene>
<dbReference type="InterPro" id="IPR036259">
    <property type="entry name" value="MFS_trans_sf"/>
</dbReference>
<evidence type="ECO:0000256" key="1">
    <source>
        <dbReference type="SAM" id="Phobius"/>
    </source>
</evidence>
<organism evidence="2">
    <name type="scientific">freshwater metagenome</name>
    <dbReference type="NCBI Taxonomy" id="449393"/>
    <lineage>
        <taxon>unclassified sequences</taxon>
        <taxon>metagenomes</taxon>
        <taxon>ecological metagenomes</taxon>
    </lineage>
</organism>
<keyword evidence="1" id="KW-0812">Transmembrane</keyword>
<accession>A0A6J6NWQ2</accession>
<sequence>MRTYLELFRTKGVAAVIWSQLLARFAFGMSTITFAVHLQQIFNNYTVAGLAIGAMTVGQALSGPILGRWMATWGIRPVVVMGSLLAPVCYLLIGFAPISEGFAIAVSLVLGLAMPPIQAAARAVYPTLVKSESQRTTLFSVDAILQEIIWILGPVLATVLIATTNTIVPIVAMAVIQLVGGCWFAFLPQVHDAPIPRSTKRMGSVLRSRMVRVMIVVNLLFVASFSALEIGTIAAVGQAEAGFVICMLSIGSVVGGLAWGHRARSPRALTYQLGIVLLGDLLIFFNATNAIWLGVCLFISGIGVALAFATIGMIISKTVKLDDTTEAYGWISSGQSIGYGAGAAVAGIVVDKLTSTTSFALASSLDFLALVVALSAVAITPAFLNSESKKEDSK</sequence>
<keyword evidence="1" id="KW-1133">Transmembrane helix</keyword>
<dbReference type="SUPFAM" id="SSF103473">
    <property type="entry name" value="MFS general substrate transporter"/>
    <property type="match status" value="1"/>
</dbReference>
<feature type="transmembrane region" description="Helical" evidence="1">
    <location>
        <begin position="327"/>
        <end position="349"/>
    </location>
</feature>
<dbReference type="InterPro" id="IPR011701">
    <property type="entry name" value="MFS"/>
</dbReference>
<feature type="transmembrane region" description="Helical" evidence="1">
    <location>
        <begin position="241"/>
        <end position="261"/>
    </location>
</feature>